<evidence type="ECO:0000256" key="7">
    <source>
        <dbReference type="ARBA" id="ARBA00022801"/>
    </source>
</evidence>
<evidence type="ECO:0000256" key="2">
    <source>
        <dbReference type="ARBA" id="ARBA00001947"/>
    </source>
</evidence>
<dbReference type="Gene3D" id="3.40.50.300">
    <property type="entry name" value="P-loop containing nucleotide triphosphate hydrolases"/>
    <property type="match status" value="2"/>
</dbReference>
<dbReference type="InterPro" id="IPR018982">
    <property type="entry name" value="RQC_domain"/>
</dbReference>
<comment type="cofactor">
    <cofactor evidence="1">
        <name>Mg(2+)</name>
        <dbReference type="ChEBI" id="CHEBI:18420"/>
    </cofactor>
</comment>
<proteinExistence type="inferred from homology"/>
<comment type="similarity">
    <text evidence="3">Belongs to the helicase family. RecQ subfamily.</text>
</comment>
<evidence type="ECO:0000256" key="16">
    <source>
        <dbReference type="NCBIfam" id="TIGR01389"/>
    </source>
</evidence>
<dbReference type="EC" id="5.6.2.4" evidence="16"/>
<keyword evidence="5" id="KW-0547">Nucleotide-binding</keyword>
<dbReference type="GO" id="GO:0030894">
    <property type="term" value="C:replisome"/>
    <property type="evidence" value="ECO:0007669"/>
    <property type="project" value="TreeGrafter"/>
</dbReference>
<dbReference type="FunFam" id="3.40.50.300:FF:000296">
    <property type="entry name" value="ATP-dependent DNA helicase RecQ"/>
    <property type="match status" value="1"/>
</dbReference>
<keyword evidence="22" id="KW-1185">Reference proteome</keyword>
<keyword evidence="4" id="KW-0479">Metal-binding</keyword>
<keyword evidence="11" id="KW-0238">DNA-binding</keyword>
<dbReference type="SUPFAM" id="SSF47819">
    <property type="entry name" value="HRDC-like"/>
    <property type="match status" value="1"/>
</dbReference>
<organism evidence="21 22">
    <name type="scientific">Streptomyces mobaraensis</name>
    <name type="common">Streptoverticillium mobaraense</name>
    <dbReference type="NCBI Taxonomy" id="35621"/>
    <lineage>
        <taxon>Bacteria</taxon>
        <taxon>Bacillati</taxon>
        <taxon>Actinomycetota</taxon>
        <taxon>Actinomycetes</taxon>
        <taxon>Kitasatosporales</taxon>
        <taxon>Streptomycetaceae</taxon>
        <taxon>Streptomyces</taxon>
    </lineage>
</organism>
<feature type="region of interest" description="Disordered" evidence="17">
    <location>
        <begin position="523"/>
        <end position="544"/>
    </location>
</feature>
<dbReference type="GO" id="GO:0006281">
    <property type="term" value="P:DNA repair"/>
    <property type="evidence" value="ECO:0007669"/>
    <property type="project" value="UniProtKB-KW"/>
</dbReference>
<dbReference type="GO" id="GO:0016787">
    <property type="term" value="F:hydrolase activity"/>
    <property type="evidence" value="ECO:0007669"/>
    <property type="project" value="UniProtKB-KW"/>
</dbReference>
<dbReference type="SUPFAM" id="SSF52540">
    <property type="entry name" value="P-loop containing nucleoside triphosphate hydrolases"/>
    <property type="match status" value="2"/>
</dbReference>
<keyword evidence="8 21" id="KW-0347">Helicase</keyword>
<comment type="cofactor">
    <cofactor evidence="2">
        <name>Zn(2+)</name>
        <dbReference type="ChEBI" id="CHEBI:29105"/>
    </cofactor>
</comment>
<feature type="domain" description="Helicase C-terminal" evidence="20">
    <location>
        <begin position="229"/>
        <end position="380"/>
    </location>
</feature>
<dbReference type="CDD" id="cd18794">
    <property type="entry name" value="SF2_C_RecQ"/>
    <property type="match status" value="1"/>
</dbReference>
<dbReference type="PROSITE" id="PS50967">
    <property type="entry name" value="HRDC"/>
    <property type="match status" value="1"/>
</dbReference>
<dbReference type="SMART" id="SM00341">
    <property type="entry name" value="HRDC"/>
    <property type="match status" value="1"/>
</dbReference>
<dbReference type="GO" id="GO:0009432">
    <property type="term" value="P:SOS response"/>
    <property type="evidence" value="ECO:0007669"/>
    <property type="project" value="UniProtKB-UniRule"/>
</dbReference>
<evidence type="ECO:0000256" key="13">
    <source>
        <dbReference type="ARBA" id="ARBA00023204"/>
    </source>
</evidence>
<dbReference type="OrthoDB" id="9760034at2"/>
<dbReference type="SMART" id="SM00490">
    <property type="entry name" value="HELICc"/>
    <property type="match status" value="1"/>
</dbReference>
<evidence type="ECO:0000256" key="10">
    <source>
        <dbReference type="ARBA" id="ARBA00022840"/>
    </source>
</evidence>
<evidence type="ECO:0000256" key="11">
    <source>
        <dbReference type="ARBA" id="ARBA00023125"/>
    </source>
</evidence>
<dbReference type="Gene3D" id="1.10.150.80">
    <property type="entry name" value="HRDC domain"/>
    <property type="match status" value="1"/>
</dbReference>
<evidence type="ECO:0000256" key="14">
    <source>
        <dbReference type="ARBA" id="ARBA00023235"/>
    </source>
</evidence>
<dbReference type="InterPro" id="IPR036388">
    <property type="entry name" value="WH-like_DNA-bd_sf"/>
</dbReference>
<keyword evidence="14" id="KW-0413">Isomerase</keyword>
<evidence type="ECO:0000259" key="18">
    <source>
        <dbReference type="PROSITE" id="PS50967"/>
    </source>
</evidence>
<evidence type="ECO:0000256" key="15">
    <source>
        <dbReference type="ARBA" id="ARBA00034617"/>
    </source>
</evidence>
<protein>
    <recommendedName>
        <fullName evidence="16">DNA helicase RecQ</fullName>
        <ecNumber evidence="16">5.6.2.4</ecNumber>
    </recommendedName>
</protein>
<dbReference type="InterPro" id="IPR044876">
    <property type="entry name" value="HRDC_dom_sf"/>
</dbReference>
<evidence type="ECO:0000256" key="5">
    <source>
        <dbReference type="ARBA" id="ARBA00022741"/>
    </source>
</evidence>
<dbReference type="PROSITE" id="PS51194">
    <property type="entry name" value="HELICASE_CTER"/>
    <property type="match status" value="1"/>
</dbReference>
<dbReference type="GO" id="GO:0046872">
    <property type="term" value="F:metal ion binding"/>
    <property type="evidence" value="ECO:0007669"/>
    <property type="project" value="UniProtKB-KW"/>
</dbReference>
<evidence type="ECO:0000256" key="6">
    <source>
        <dbReference type="ARBA" id="ARBA00022763"/>
    </source>
</evidence>
<dbReference type="GO" id="GO:0006260">
    <property type="term" value="P:DNA replication"/>
    <property type="evidence" value="ECO:0007669"/>
    <property type="project" value="InterPro"/>
</dbReference>
<dbReference type="InterPro" id="IPR004589">
    <property type="entry name" value="DNA_helicase_ATP-dep_RecQ"/>
</dbReference>
<dbReference type="Pfam" id="PF00570">
    <property type="entry name" value="HRDC"/>
    <property type="match status" value="1"/>
</dbReference>
<feature type="domain" description="Helicase ATP-binding" evidence="19">
    <location>
        <begin position="40"/>
        <end position="208"/>
    </location>
</feature>
<evidence type="ECO:0000259" key="19">
    <source>
        <dbReference type="PROSITE" id="PS51192"/>
    </source>
</evidence>
<dbReference type="GO" id="GO:0005737">
    <property type="term" value="C:cytoplasm"/>
    <property type="evidence" value="ECO:0007669"/>
    <property type="project" value="TreeGrafter"/>
</dbReference>
<dbReference type="SMART" id="SM00956">
    <property type="entry name" value="RQC"/>
    <property type="match status" value="1"/>
</dbReference>
<reference evidence="21 22" key="1">
    <citation type="journal article" date="2019" name="Microb. Cell Fact.">
        <title>Exploring novel herbicidin analogues by transcriptional regulator overexpression and MS/MS molecular networking.</title>
        <authorList>
            <person name="Shi Y."/>
            <person name="Gu R."/>
            <person name="Li Y."/>
            <person name="Wang X."/>
            <person name="Ren W."/>
            <person name="Li X."/>
            <person name="Wang L."/>
            <person name="Xie Y."/>
            <person name="Hong B."/>
        </authorList>
    </citation>
    <scope>NUCLEOTIDE SEQUENCE [LARGE SCALE GENOMIC DNA]</scope>
    <source>
        <strain evidence="21 22">US-43</strain>
    </source>
</reference>
<dbReference type="InterPro" id="IPR010997">
    <property type="entry name" value="HRDC-like_sf"/>
</dbReference>
<dbReference type="InterPro" id="IPR011545">
    <property type="entry name" value="DEAD/DEAH_box_helicase_dom"/>
</dbReference>
<comment type="catalytic activity">
    <reaction evidence="15">
        <text>Couples ATP hydrolysis with the unwinding of duplex DNA by translocating in the 3'-5' direction.</text>
        <dbReference type="EC" id="5.6.2.4"/>
    </reaction>
</comment>
<dbReference type="InterPro" id="IPR006293">
    <property type="entry name" value="DNA_helicase_ATP-dep_RecQ_bac"/>
</dbReference>
<keyword evidence="10" id="KW-0067">ATP-binding</keyword>
<dbReference type="Proteomes" id="UP000327000">
    <property type="component" value="Unassembled WGS sequence"/>
</dbReference>
<dbReference type="InterPro" id="IPR032284">
    <property type="entry name" value="RecQ_Zn-bd"/>
</dbReference>
<accession>A0A5N5W3S7</accession>
<dbReference type="RefSeq" id="WP_152264765.1">
    <property type="nucleotide sequence ID" value="NZ_VOKX01000093.1"/>
</dbReference>
<dbReference type="InterPro" id="IPR027417">
    <property type="entry name" value="P-loop_NTPase"/>
</dbReference>
<dbReference type="NCBIfam" id="TIGR00614">
    <property type="entry name" value="recQ_fam"/>
    <property type="match status" value="1"/>
</dbReference>
<keyword evidence="6" id="KW-0227">DNA damage</keyword>
<feature type="domain" description="HRDC" evidence="18">
    <location>
        <begin position="552"/>
        <end position="632"/>
    </location>
</feature>
<evidence type="ECO:0000256" key="9">
    <source>
        <dbReference type="ARBA" id="ARBA00022833"/>
    </source>
</evidence>
<evidence type="ECO:0000256" key="3">
    <source>
        <dbReference type="ARBA" id="ARBA00005446"/>
    </source>
</evidence>
<dbReference type="PANTHER" id="PTHR13710:SF105">
    <property type="entry name" value="ATP-DEPENDENT DNA HELICASE Q1"/>
    <property type="match status" value="1"/>
</dbReference>
<keyword evidence="9" id="KW-0862">Zinc</keyword>
<dbReference type="InterPro" id="IPR014001">
    <property type="entry name" value="Helicase_ATP-bd"/>
</dbReference>
<dbReference type="CDD" id="cd17920">
    <property type="entry name" value="DEXHc_RecQ"/>
    <property type="match status" value="1"/>
</dbReference>
<dbReference type="NCBIfam" id="TIGR01389">
    <property type="entry name" value="recQ"/>
    <property type="match status" value="1"/>
</dbReference>
<evidence type="ECO:0000313" key="21">
    <source>
        <dbReference type="EMBL" id="KAB7837981.1"/>
    </source>
</evidence>
<dbReference type="GO" id="GO:0043590">
    <property type="term" value="C:bacterial nucleoid"/>
    <property type="evidence" value="ECO:0007669"/>
    <property type="project" value="TreeGrafter"/>
</dbReference>
<evidence type="ECO:0000256" key="8">
    <source>
        <dbReference type="ARBA" id="ARBA00022806"/>
    </source>
</evidence>
<sequence length="641" mass="69762">MADPTETTAIREPEASSEALGVLRRVFGYDAFRGAQEEIIEHVVAGGDALVLMPTGGGKSLCYQIPALVRPGVGVVVSPLIALMQDQVDALRALGVRAGFLNSTQDLDERRMVEAEFLAGELDVLYLAPERLRLESTMSLLDRGKVSVFAIDEAHCVAQWGHDFRPDYLALSALHERWPDVPRIALTATATDATRREIAARLRLGDARHFVASFDRPNIQYRIVQKNEPRRQLLELIRGEHAGDAGVVYCLSRKSVEDTAAFLVREGVEALPYHAGLDARVRAANQARFLREDGLVMVATIAFGMGIDKPDVRFVAHLDLPKSVEGYYQETGRAGRDGLPSTAWLAYGLQDVVQQRKMIDGSEGDEVHRRRLASHLEAMLALCETVECRRVRLLAYFGQHGEPCGNCDTCLTPPVTWDGTIAAQKFLSAVFRLARERRQKFGAGQIIDILLGKRTAKVIQFDHDQLTVFGIGTELSAVEWRGVVRQLLAEGLLAVEGEYGTLVLTDASGDVLGGRRQVLLRREPERKAARTKSASGGGGGRSGSRAAVAELPAAAMPVFEELRAWRAATAKEQGVPAYVIFHDATLREIATALPDSLDGLAAVNGVGENKLVKYGEQILEVLKALGAPEGSEGETAMATTD</sequence>
<comment type="caution">
    <text evidence="21">The sequence shown here is derived from an EMBL/GenBank/DDBJ whole genome shotgun (WGS) entry which is preliminary data.</text>
</comment>
<dbReference type="Pfam" id="PF16124">
    <property type="entry name" value="RecQ_Zn_bind"/>
    <property type="match status" value="1"/>
</dbReference>
<evidence type="ECO:0000256" key="1">
    <source>
        <dbReference type="ARBA" id="ARBA00001946"/>
    </source>
</evidence>
<evidence type="ECO:0000259" key="20">
    <source>
        <dbReference type="PROSITE" id="PS51194"/>
    </source>
</evidence>
<gene>
    <name evidence="21" type="primary">recQ</name>
    <name evidence="21" type="ORF">FRZ00_22435</name>
</gene>
<dbReference type="InterPro" id="IPR001650">
    <property type="entry name" value="Helicase_C-like"/>
</dbReference>
<dbReference type="GO" id="GO:0043138">
    <property type="term" value="F:3'-5' DNA helicase activity"/>
    <property type="evidence" value="ECO:0007669"/>
    <property type="project" value="UniProtKB-EC"/>
</dbReference>
<dbReference type="FunFam" id="3.40.50.300:FF:000156">
    <property type="entry name" value="ATP-dependent DNA helicase recQ"/>
    <property type="match status" value="1"/>
</dbReference>
<dbReference type="InterPro" id="IPR002121">
    <property type="entry name" value="HRDC_dom"/>
</dbReference>
<dbReference type="Pfam" id="PF00270">
    <property type="entry name" value="DEAD"/>
    <property type="match status" value="1"/>
</dbReference>
<dbReference type="Pfam" id="PF00271">
    <property type="entry name" value="Helicase_C"/>
    <property type="match status" value="1"/>
</dbReference>
<dbReference type="GO" id="GO:0005524">
    <property type="term" value="F:ATP binding"/>
    <property type="evidence" value="ECO:0007669"/>
    <property type="project" value="UniProtKB-KW"/>
</dbReference>
<dbReference type="GO" id="GO:0009378">
    <property type="term" value="F:four-way junction helicase activity"/>
    <property type="evidence" value="ECO:0007669"/>
    <property type="project" value="TreeGrafter"/>
</dbReference>
<dbReference type="AlphaFoldDB" id="A0A5N5W3S7"/>
<evidence type="ECO:0000256" key="4">
    <source>
        <dbReference type="ARBA" id="ARBA00022723"/>
    </source>
</evidence>
<keyword evidence="7 21" id="KW-0378">Hydrolase</keyword>
<dbReference type="PANTHER" id="PTHR13710">
    <property type="entry name" value="DNA HELICASE RECQ FAMILY MEMBER"/>
    <property type="match status" value="1"/>
</dbReference>
<name>A0A5N5W3S7_STRMB</name>
<dbReference type="GO" id="GO:0006310">
    <property type="term" value="P:DNA recombination"/>
    <property type="evidence" value="ECO:0007669"/>
    <property type="project" value="UniProtKB-UniRule"/>
</dbReference>
<evidence type="ECO:0000256" key="17">
    <source>
        <dbReference type="SAM" id="MobiDB-lite"/>
    </source>
</evidence>
<dbReference type="SMART" id="SM00487">
    <property type="entry name" value="DEXDc"/>
    <property type="match status" value="1"/>
</dbReference>
<keyword evidence="12" id="KW-0233">DNA recombination</keyword>
<dbReference type="Gene3D" id="1.10.10.10">
    <property type="entry name" value="Winged helix-like DNA-binding domain superfamily/Winged helix DNA-binding domain"/>
    <property type="match status" value="1"/>
</dbReference>
<evidence type="ECO:0000256" key="12">
    <source>
        <dbReference type="ARBA" id="ARBA00023172"/>
    </source>
</evidence>
<keyword evidence="13" id="KW-0234">DNA repair</keyword>
<dbReference type="GO" id="GO:0003677">
    <property type="term" value="F:DNA binding"/>
    <property type="evidence" value="ECO:0007669"/>
    <property type="project" value="UniProtKB-KW"/>
</dbReference>
<dbReference type="Pfam" id="PF09382">
    <property type="entry name" value="RQC"/>
    <property type="match status" value="1"/>
</dbReference>
<evidence type="ECO:0000313" key="22">
    <source>
        <dbReference type="Proteomes" id="UP000327000"/>
    </source>
</evidence>
<dbReference type="PROSITE" id="PS51192">
    <property type="entry name" value="HELICASE_ATP_BIND_1"/>
    <property type="match status" value="1"/>
</dbReference>
<dbReference type="EMBL" id="VOKX01000093">
    <property type="protein sequence ID" value="KAB7837981.1"/>
    <property type="molecule type" value="Genomic_DNA"/>
</dbReference>